<dbReference type="Pfam" id="PF12637">
    <property type="entry name" value="TSCPD"/>
    <property type="match status" value="1"/>
</dbReference>
<evidence type="ECO:0000313" key="7">
    <source>
        <dbReference type="EMBL" id="QUI21187.1"/>
    </source>
</evidence>
<dbReference type="RefSeq" id="WP_212696651.1">
    <property type="nucleotide sequence ID" value="NZ_CP058649.1"/>
</dbReference>
<dbReference type="AlphaFoldDB" id="A0A8J8MGQ6"/>
<evidence type="ECO:0000259" key="6">
    <source>
        <dbReference type="Pfam" id="PF12637"/>
    </source>
</evidence>
<dbReference type="InterPro" id="IPR023806">
    <property type="entry name" value="CHP03905"/>
</dbReference>
<keyword evidence="4" id="KW-0547">Nucleotide-binding</keyword>
<evidence type="ECO:0000256" key="1">
    <source>
        <dbReference type="ARBA" id="ARBA00007405"/>
    </source>
</evidence>
<dbReference type="InterPro" id="IPR024434">
    <property type="entry name" value="TSCPD_dom"/>
</dbReference>
<keyword evidence="3" id="KW-0237">DNA synthesis</keyword>
<accession>A0A8J8MGQ6</accession>
<evidence type="ECO:0000256" key="3">
    <source>
        <dbReference type="ARBA" id="ARBA00022634"/>
    </source>
</evidence>
<dbReference type="EMBL" id="CP058649">
    <property type="protein sequence ID" value="QUI21187.1"/>
    <property type="molecule type" value="Genomic_DNA"/>
</dbReference>
<evidence type="ECO:0000256" key="5">
    <source>
        <dbReference type="ARBA" id="ARBA00047754"/>
    </source>
</evidence>
<dbReference type="EC" id="1.17.4.1" evidence="2"/>
<dbReference type="GO" id="GO:0004748">
    <property type="term" value="F:ribonucleoside-diphosphate reductase activity, thioredoxin disulfide as acceptor"/>
    <property type="evidence" value="ECO:0007669"/>
    <property type="project" value="UniProtKB-EC"/>
</dbReference>
<name>A0A8J8MGQ6_9FIRM</name>
<gene>
    <name evidence="7" type="ORF">HZI73_02315</name>
</gene>
<protein>
    <recommendedName>
        <fullName evidence="2">ribonucleoside-diphosphate reductase</fullName>
        <ecNumber evidence="2">1.17.4.1</ecNumber>
    </recommendedName>
</protein>
<proteinExistence type="inferred from homology"/>
<evidence type="ECO:0000256" key="2">
    <source>
        <dbReference type="ARBA" id="ARBA00012274"/>
    </source>
</evidence>
<evidence type="ECO:0000313" key="8">
    <source>
        <dbReference type="Proteomes" id="UP000683246"/>
    </source>
</evidence>
<dbReference type="KEGG" id="vpy:HZI73_02315"/>
<feature type="domain" description="TSCPD" evidence="6">
    <location>
        <begin position="4"/>
        <end position="78"/>
    </location>
</feature>
<dbReference type="NCBIfam" id="TIGR03905">
    <property type="entry name" value="TIGR03905_4_Cys"/>
    <property type="match status" value="1"/>
</dbReference>
<dbReference type="Proteomes" id="UP000683246">
    <property type="component" value="Chromosome"/>
</dbReference>
<comment type="similarity">
    <text evidence="1">Belongs to the ribonucleoside diphosphate reductase class-2 family.</text>
</comment>
<comment type="catalytic activity">
    <reaction evidence="5">
        <text>a 2'-deoxyribonucleoside 5'-diphosphate + [thioredoxin]-disulfide + H2O = a ribonucleoside 5'-diphosphate + [thioredoxin]-dithiol</text>
        <dbReference type="Rhea" id="RHEA:23252"/>
        <dbReference type="Rhea" id="RHEA-COMP:10698"/>
        <dbReference type="Rhea" id="RHEA-COMP:10700"/>
        <dbReference type="ChEBI" id="CHEBI:15377"/>
        <dbReference type="ChEBI" id="CHEBI:29950"/>
        <dbReference type="ChEBI" id="CHEBI:50058"/>
        <dbReference type="ChEBI" id="CHEBI:57930"/>
        <dbReference type="ChEBI" id="CHEBI:73316"/>
        <dbReference type="EC" id="1.17.4.1"/>
    </reaction>
</comment>
<dbReference type="GO" id="GO:0071897">
    <property type="term" value="P:DNA biosynthetic process"/>
    <property type="evidence" value="ECO:0007669"/>
    <property type="project" value="UniProtKB-KW"/>
</dbReference>
<keyword evidence="8" id="KW-1185">Reference proteome</keyword>
<organism evidence="7 8">
    <name type="scientific">Vallitalea pronyensis</name>
    <dbReference type="NCBI Taxonomy" id="1348613"/>
    <lineage>
        <taxon>Bacteria</taxon>
        <taxon>Bacillati</taxon>
        <taxon>Bacillota</taxon>
        <taxon>Clostridia</taxon>
        <taxon>Lachnospirales</taxon>
        <taxon>Vallitaleaceae</taxon>
        <taxon>Vallitalea</taxon>
    </lineage>
</organism>
<dbReference type="GO" id="GO:0000166">
    <property type="term" value="F:nucleotide binding"/>
    <property type="evidence" value="ECO:0007669"/>
    <property type="project" value="UniProtKB-KW"/>
</dbReference>
<sequence length="83" mass="9056">MYEYKTSGTCAKQIAFEVEDRKVKNVQFTAGCAGNLSGISSLIEGMDIDDVIKRLDGLSCGPRLTSCPDQLAKALKAYKDKHI</sequence>
<evidence type="ECO:0000256" key="4">
    <source>
        <dbReference type="ARBA" id="ARBA00022741"/>
    </source>
</evidence>
<reference evidence="7" key="1">
    <citation type="submission" date="2020-07" db="EMBL/GenBank/DDBJ databases">
        <title>Vallitalea pronyensis genome.</title>
        <authorList>
            <person name="Postec A."/>
        </authorList>
    </citation>
    <scope>NUCLEOTIDE SEQUENCE</scope>
    <source>
        <strain evidence="7">FatNI3</strain>
    </source>
</reference>